<dbReference type="GO" id="GO:0008483">
    <property type="term" value="F:transaminase activity"/>
    <property type="evidence" value="ECO:0007669"/>
    <property type="project" value="UniProtKB-KW"/>
</dbReference>
<dbReference type="Pfam" id="PF00202">
    <property type="entry name" value="Aminotran_3"/>
    <property type="match status" value="1"/>
</dbReference>
<comment type="caution">
    <text evidence="4">The sequence shown here is derived from an EMBL/GenBank/DDBJ whole genome shotgun (WGS) entry which is preliminary data.</text>
</comment>
<comment type="similarity">
    <text evidence="1 3">Belongs to the class-III pyridoxal-phosphate-dependent aminotransferase family.</text>
</comment>
<keyword evidence="5" id="KW-1185">Reference proteome</keyword>
<dbReference type="RefSeq" id="WP_137320247.1">
    <property type="nucleotide sequence ID" value="NZ_BAABGL010000014.1"/>
</dbReference>
<sequence>MAHRVWNGQAQMPSVMDSQIEIVKGEGSYVWDAQGKKYFDGSASLWYANIGHGRTELAEAAYKQMLELETYHTFGRFINEPARTLADRLAAMSPIENPKVIFNSGGSDAIDVACKLARRYWQAVGETERTVIVSRDTSYHGLHAFGTAIAGLEPNREGYGTESLVPDTVRVSANDPARLEEQILAIGPQRIAAFVAEPVIGAGGVIGPADGYFETVQRLAKEHGFLFIADEVITGFGRTGKMFASERYSLDPDIHTMAKGLTSGYAPLGGIQIAERVWEPFFTGGEEAPAFRHGVTYSGHATACAVAHANLDVLEREDLVDRAGKLEDVLATELDTLVGVDGIAEVRSRAGFLGAVKFTEDLVSETIVRRAAERGVILRALPDNALQISPPFVAEPEDLALTVSAIRESVAEG</sequence>
<dbReference type="CDD" id="cd00610">
    <property type="entry name" value="OAT_like"/>
    <property type="match status" value="1"/>
</dbReference>
<evidence type="ECO:0000256" key="3">
    <source>
        <dbReference type="RuleBase" id="RU003560"/>
    </source>
</evidence>
<dbReference type="InterPro" id="IPR015421">
    <property type="entry name" value="PyrdxlP-dep_Trfase_major"/>
</dbReference>
<keyword evidence="2 3" id="KW-0663">Pyridoxal phosphate</keyword>
<dbReference type="Gene3D" id="3.90.1150.10">
    <property type="entry name" value="Aspartate Aminotransferase, domain 1"/>
    <property type="match status" value="1"/>
</dbReference>
<keyword evidence="4" id="KW-0808">Transferase</keyword>
<evidence type="ECO:0000313" key="4">
    <source>
        <dbReference type="EMBL" id="GAA4391761.1"/>
    </source>
</evidence>
<gene>
    <name evidence="4" type="ORF">GCM10023167_19320</name>
</gene>
<reference evidence="5" key="1">
    <citation type="journal article" date="2019" name="Int. J. Syst. Evol. Microbiol.">
        <title>The Global Catalogue of Microorganisms (GCM) 10K type strain sequencing project: providing services to taxonomists for standard genome sequencing and annotation.</title>
        <authorList>
            <consortium name="The Broad Institute Genomics Platform"/>
            <consortium name="The Broad Institute Genome Sequencing Center for Infectious Disease"/>
            <person name="Wu L."/>
            <person name="Ma J."/>
        </authorList>
    </citation>
    <scope>NUCLEOTIDE SEQUENCE [LARGE SCALE GENOMIC DNA]</scope>
    <source>
        <strain evidence="5">JCM 17808</strain>
    </source>
</reference>
<dbReference type="Proteomes" id="UP001500642">
    <property type="component" value="Unassembled WGS sequence"/>
</dbReference>
<dbReference type="PANTHER" id="PTHR43094:SF1">
    <property type="entry name" value="AMINOTRANSFERASE CLASS-III"/>
    <property type="match status" value="1"/>
</dbReference>
<dbReference type="InterPro" id="IPR015424">
    <property type="entry name" value="PyrdxlP-dep_Trfase"/>
</dbReference>
<organism evidence="4 5">
    <name type="scientific">Brevibacterium pityocampae</name>
    <dbReference type="NCBI Taxonomy" id="506594"/>
    <lineage>
        <taxon>Bacteria</taxon>
        <taxon>Bacillati</taxon>
        <taxon>Actinomycetota</taxon>
        <taxon>Actinomycetes</taxon>
        <taxon>Micrococcales</taxon>
        <taxon>Brevibacteriaceae</taxon>
        <taxon>Brevibacterium</taxon>
    </lineage>
</organism>
<evidence type="ECO:0000313" key="5">
    <source>
        <dbReference type="Proteomes" id="UP001500642"/>
    </source>
</evidence>
<evidence type="ECO:0000256" key="2">
    <source>
        <dbReference type="ARBA" id="ARBA00022898"/>
    </source>
</evidence>
<proteinExistence type="inferred from homology"/>
<dbReference type="PANTHER" id="PTHR43094">
    <property type="entry name" value="AMINOTRANSFERASE"/>
    <property type="match status" value="1"/>
</dbReference>
<accession>A0ABP8JJX7</accession>
<dbReference type="InterPro" id="IPR015422">
    <property type="entry name" value="PyrdxlP-dep_Trfase_small"/>
</dbReference>
<dbReference type="InterPro" id="IPR005814">
    <property type="entry name" value="Aminotrans_3"/>
</dbReference>
<name>A0ABP8JJX7_9MICO</name>
<dbReference type="PIRSF" id="PIRSF000521">
    <property type="entry name" value="Transaminase_4ab_Lys_Orn"/>
    <property type="match status" value="1"/>
</dbReference>
<dbReference type="EMBL" id="BAABGL010000014">
    <property type="protein sequence ID" value="GAA4391761.1"/>
    <property type="molecule type" value="Genomic_DNA"/>
</dbReference>
<keyword evidence="4" id="KW-0032">Aminotransferase</keyword>
<dbReference type="Gene3D" id="3.40.640.10">
    <property type="entry name" value="Type I PLP-dependent aspartate aminotransferase-like (Major domain)"/>
    <property type="match status" value="1"/>
</dbReference>
<evidence type="ECO:0000256" key="1">
    <source>
        <dbReference type="ARBA" id="ARBA00008954"/>
    </source>
</evidence>
<protein>
    <submittedName>
        <fullName evidence="4">Aspartate aminotransferase family protein</fullName>
    </submittedName>
</protein>
<dbReference type="SUPFAM" id="SSF53383">
    <property type="entry name" value="PLP-dependent transferases"/>
    <property type="match status" value="1"/>
</dbReference>